<dbReference type="Proteomes" id="UP001055072">
    <property type="component" value="Unassembled WGS sequence"/>
</dbReference>
<name>A0ACB8U3H9_9APHY</name>
<organism evidence="1 2">
    <name type="scientific">Irpex rosettiformis</name>
    <dbReference type="NCBI Taxonomy" id="378272"/>
    <lineage>
        <taxon>Eukaryota</taxon>
        <taxon>Fungi</taxon>
        <taxon>Dikarya</taxon>
        <taxon>Basidiomycota</taxon>
        <taxon>Agaricomycotina</taxon>
        <taxon>Agaricomycetes</taxon>
        <taxon>Polyporales</taxon>
        <taxon>Irpicaceae</taxon>
        <taxon>Irpex</taxon>
    </lineage>
</organism>
<gene>
    <name evidence="1" type="ORF">BDY19DRAFT_946415</name>
</gene>
<reference evidence="1" key="1">
    <citation type="journal article" date="2021" name="Environ. Microbiol.">
        <title>Gene family expansions and transcriptome signatures uncover fungal adaptations to wood decay.</title>
        <authorList>
            <person name="Hage H."/>
            <person name="Miyauchi S."/>
            <person name="Viragh M."/>
            <person name="Drula E."/>
            <person name="Min B."/>
            <person name="Chaduli D."/>
            <person name="Navarro D."/>
            <person name="Favel A."/>
            <person name="Norest M."/>
            <person name="Lesage-Meessen L."/>
            <person name="Balint B."/>
            <person name="Merenyi Z."/>
            <person name="de Eugenio L."/>
            <person name="Morin E."/>
            <person name="Martinez A.T."/>
            <person name="Baldrian P."/>
            <person name="Stursova M."/>
            <person name="Martinez M.J."/>
            <person name="Novotny C."/>
            <person name="Magnuson J.K."/>
            <person name="Spatafora J.W."/>
            <person name="Maurice S."/>
            <person name="Pangilinan J."/>
            <person name="Andreopoulos W."/>
            <person name="LaButti K."/>
            <person name="Hundley H."/>
            <person name="Na H."/>
            <person name="Kuo A."/>
            <person name="Barry K."/>
            <person name="Lipzen A."/>
            <person name="Henrissat B."/>
            <person name="Riley R."/>
            <person name="Ahrendt S."/>
            <person name="Nagy L.G."/>
            <person name="Grigoriev I.V."/>
            <person name="Martin F."/>
            <person name="Rosso M.N."/>
        </authorList>
    </citation>
    <scope>NUCLEOTIDE SEQUENCE</scope>
    <source>
        <strain evidence="1">CBS 384.51</strain>
    </source>
</reference>
<comment type="caution">
    <text evidence="1">The sequence shown here is derived from an EMBL/GenBank/DDBJ whole genome shotgun (WGS) entry which is preliminary data.</text>
</comment>
<evidence type="ECO:0000313" key="1">
    <source>
        <dbReference type="EMBL" id="KAI0088863.1"/>
    </source>
</evidence>
<evidence type="ECO:0000313" key="2">
    <source>
        <dbReference type="Proteomes" id="UP001055072"/>
    </source>
</evidence>
<sequence>MKRKKRRLAREEKRRAQANDKACEEPESQLFEATVSELEYMTEQQITWLAMKQSLTLGTFVDTKFYVFSRRRGGLVDKPLPIYANSTILKSKSTYFSGLFDSDFREGSIDSLNGGFPNGRAECTSEYDYMSDSDLGWDDDSDPANKDEQTATGEVASKNSLQSSGDGIETTPLINAIPATSNRAYTSIAGHKPVRVIVIPDVAFSTFNALMFFFLTGEVNFASLRSTQSIDDEASSFDLEPWEAPQCSPKSMYRLADKLGLSDLKEKAKKDIEAKLTPDNIMVELRSSFTSIYEEIRNIEVGYVCENDCLPSVLQAIPEWLAEHGTGKIPHSTSVITALFQNVCLIAMDS</sequence>
<protein>
    <submittedName>
        <fullName evidence="1">Uncharacterized protein</fullName>
    </submittedName>
</protein>
<accession>A0ACB8U3H9</accession>
<proteinExistence type="predicted"/>
<dbReference type="EMBL" id="MU274912">
    <property type="protein sequence ID" value="KAI0088863.1"/>
    <property type="molecule type" value="Genomic_DNA"/>
</dbReference>
<keyword evidence="2" id="KW-1185">Reference proteome</keyword>